<keyword evidence="1" id="KW-0812">Transmembrane</keyword>
<keyword evidence="1" id="KW-1133">Transmembrane helix</keyword>
<evidence type="ECO:0000313" key="2">
    <source>
        <dbReference type="EMBL" id="KAJ7304882.1"/>
    </source>
</evidence>
<organism evidence="2 3">
    <name type="scientific">Mycena albidolilacea</name>
    <dbReference type="NCBI Taxonomy" id="1033008"/>
    <lineage>
        <taxon>Eukaryota</taxon>
        <taxon>Fungi</taxon>
        <taxon>Dikarya</taxon>
        <taxon>Basidiomycota</taxon>
        <taxon>Agaricomycotina</taxon>
        <taxon>Agaricomycetes</taxon>
        <taxon>Agaricomycetidae</taxon>
        <taxon>Agaricales</taxon>
        <taxon>Marasmiineae</taxon>
        <taxon>Mycenaceae</taxon>
        <taxon>Mycena</taxon>
    </lineage>
</organism>
<feature type="transmembrane region" description="Helical" evidence="1">
    <location>
        <begin position="398"/>
        <end position="427"/>
    </location>
</feature>
<evidence type="ECO:0000256" key="1">
    <source>
        <dbReference type="SAM" id="Phobius"/>
    </source>
</evidence>
<keyword evidence="1" id="KW-0472">Membrane</keyword>
<name>A0AAD6Z3N9_9AGAR</name>
<dbReference type="AlphaFoldDB" id="A0AAD6Z3N9"/>
<protein>
    <submittedName>
        <fullName evidence="2">Uncharacterized protein</fullName>
    </submittedName>
</protein>
<keyword evidence="3" id="KW-1185">Reference proteome</keyword>
<reference evidence="2" key="1">
    <citation type="submission" date="2023-03" db="EMBL/GenBank/DDBJ databases">
        <title>Massive genome expansion in bonnet fungi (Mycena s.s.) driven by repeated elements and novel gene families across ecological guilds.</title>
        <authorList>
            <consortium name="Lawrence Berkeley National Laboratory"/>
            <person name="Harder C.B."/>
            <person name="Miyauchi S."/>
            <person name="Viragh M."/>
            <person name="Kuo A."/>
            <person name="Thoen E."/>
            <person name="Andreopoulos B."/>
            <person name="Lu D."/>
            <person name="Skrede I."/>
            <person name="Drula E."/>
            <person name="Henrissat B."/>
            <person name="Morin E."/>
            <person name="Kohler A."/>
            <person name="Barry K."/>
            <person name="LaButti K."/>
            <person name="Morin E."/>
            <person name="Salamov A."/>
            <person name="Lipzen A."/>
            <person name="Mereny Z."/>
            <person name="Hegedus B."/>
            <person name="Baldrian P."/>
            <person name="Stursova M."/>
            <person name="Weitz H."/>
            <person name="Taylor A."/>
            <person name="Grigoriev I.V."/>
            <person name="Nagy L.G."/>
            <person name="Martin F."/>
            <person name="Kauserud H."/>
        </authorList>
    </citation>
    <scope>NUCLEOTIDE SEQUENCE</scope>
    <source>
        <strain evidence="2">CBHHK002</strain>
    </source>
</reference>
<proteinExistence type="predicted"/>
<comment type="caution">
    <text evidence="2">The sequence shown here is derived from an EMBL/GenBank/DDBJ whole genome shotgun (WGS) entry which is preliminary data.</text>
</comment>
<accession>A0AAD6Z3N9</accession>
<dbReference type="EMBL" id="JARIHO010000098">
    <property type="protein sequence ID" value="KAJ7304882.1"/>
    <property type="molecule type" value="Genomic_DNA"/>
</dbReference>
<sequence>MYSGEFERPERGHAGERSVSVRVGEDEVEQCIACQKCAKAVVEEGNECTCLVDANVSQLGLGARYHNHAARLFALNSRVAGLRFMSAMTIVASSEIATRHVDSGGGILANYLCRLTYGLFPRQVSDSNGGRVSRCGYSTTLYRHDPSRTLSVLVAPYLSDCAFDHFDMGVSSPSIAHRWRSAGVSRLPLPERRRCCFWGLADRVGSGKRASANVAGGDVLGAFAGDDGVGSASAILAACKLVRAAHRSSAAVSSACPGGSEANCVSELAQVWLTSLLDLRVRREGKRSSVRSPRIAPAPAHVFERRVARRSKALARPCLDAEAGGARAGGRRGLTSGGARAEGSMELSCAFPVPCHALATWGSKTRCTASFVCVRGCYDMHALADAFRICESVVRGDAWLVVISFSTGMLPVFRGVALSVIVLIFLIDFSSMFRNWDLRLRRGYGFPRQFFHTPEENFWAADHGV</sequence>
<dbReference type="Proteomes" id="UP001218218">
    <property type="component" value="Unassembled WGS sequence"/>
</dbReference>
<evidence type="ECO:0000313" key="3">
    <source>
        <dbReference type="Proteomes" id="UP001218218"/>
    </source>
</evidence>
<gene>
    <name evidence="2" type="ORF">DFH08DRAFT_945078</name>
</gene>